<dbReference type="Gene3D" id="3.10.50.40">
    <property type="match status" value="1"/>
</dbReference>
<evidence type="ECO:0000256" key="6">
    <source>
        <dbReference type="PROSITE-ProRule" id="PRU00277"/>
    </source>
</evidence>
<dbReference type="InterPro" id="IPR001179">
    <property type="entry name" value="PPIase_FKBP_dom"/>
</dbReference>
<proteinExistence type="inferred from homology"/>
<dbReference type="Pfam" id="PF00254">
    <property type="entry name" value="FKBP_C"/>
    <property type="match status" value="1"/>
</dbReference>
<name>A0A7X6IBN1_9BACT</name>
<evidence type="ECO:0000256" key="4">
    <source>
        <dbReference type="ARBA" id="ARBA00023110"/>
    </source>
</evidence>
<dbReference type="Pfam" id="PF01346">
    <property type="entry name" value="FKBP_N"/>
    <property type="match status" value="1"/>
</dbReference>
<evidence type="ECO:0000313" key="11">
    <source>
        <dbReference type="Proteomes" id="UP000534783"/>
    </source>
</evidence>
<dbReference type="EC" id="5.2.1.8" evidence="7"/>
<dbReference type="InterPro" id="IPR046357">
    <property type="entry name" value="PPIase_dom_sf"/>
</dbReference>
<dbReference type="InterPro" id="IPR000774">
    <property type="entry name" value="PPIase_FKBP_N"/>
</dbReference>
<evidence type="ECO:0000313" key="10">
    <source>
        <dbReference type="EMBL" id="NKE71661.1"/>
    </source>
</evidence>
<dbReference type="PROSITE" id="PS50059">
    <property type="entry name" value="FKBP_PPIASE"/>
    <property type="match status" value="1"/>
</dbReference>
<feature type="chain" id="PRO_5031212450" description="Peptidyl-prolyl cis-trans isomerase" evidence="8">
    <location>
        <begin position="21"/>
        <end position="235"/>
    </location>
</feature>
<evidence type="ECO:0000256" key="8">
    <source>
        <dbReference type="SAM" id="SignalP"/>
    </source>
</evidence>
<evidence type="ECO:0000256" key="2">
    <source>
        <dbReference type="ARBA" id="ARBA00006577"/>
    </source>
</evidence>
<feature type="domain" description="PPIase FKBP-type" evidence="9">
    <location>
        <begin position="142"/>
        <end position="228"/>
    </location>
</feature>
<evidence type="ECO:0000256" key="1">
    <source>
        <dbReference type="ARBA" id="ARBA00000971"/>
    </source>
</evidence>
<dbReference type="GO" id="GO:0016020">
    <property type="term" value="C:membrane"/>
    <property type="evidence" value="ECO:0007669"/>
    <property type="project" value="InterPro"/>
</dbReference>
<dbReference type="SUPFAM" id="SSF54534">
    <property type="entry name" value="FKBP-like"/>
    <property type="match status" value="1"/>
</dbReference>
<dbReference type="PANTHER" id="PTHR43811:SF19">
    <property type="entry name" value="39 KDA FK506-BINDING NUCLEAR PROTEIN"/>
    <property type="match status" value="1"/>
</dbReference>
<comment type="catalytic activity">
    <reaction evidence="1 6 7">
        <text>[protein]-peptidylproline (omega=180) = [protein]-peptidylproline (omega=0)</text>
        <dbReference type="Rhea" id="RHEA:16237"/>
        <dbReference type="Rhea" id="RHEA-COMP:10747"/>
        <dbReference type="Rhea" id="RHEA-COMP:10748"/>
        <dbReference type="ChEBI" id="CHEBI:83833"/>
        <dbReference type="ChEBI" id="CHEBI:83834"/>
        <dbReference type="EC" id="5.2.1.8"/>
    </reaction>
</comment>
<protein>
    <recommendedName>
        <fullName evidence="7">Peptidyl-prolyl cis-trans isomerase</fullName>
        <ecNumber evidence="7">5.2.1.8</ecNumber>
    </recommendedName>
</protein>
<evidence type="ECO:0000256" key="7">
    <source>
        <dbReference type="RuleBase" id="RU003915"/>
    </source>
</evidence>
<organism evidence="10 11">
    <name type="scientific">Candidatus Manganitrophus noduliformans</name>
    <dbReference type="NCBI Taxonomy" id="2606439"/>
    <lineage>
        <taxon>Bacteria</taxon>
        <taxon>Pseudomonadati</taxon>
        <taxon>Nitrospirota</taxon>
        <taxon>Nitrospiria</taxon>
        <taxon>Candidatus Troglogloeales</taxon>
        <taxon>Candidatus Manganitrophaceae</taxon>
        <taxon>Candidatus Manganitrophus</taxon>
    </lineage>
</organism>
<keyword evidence="4 6" id="KW-0697">Rotamase</keyword>
<reference evidence="10 11" key="1">
    <citation type="journal article" date="2020" name="Nature">
        <title>Bacterial chemolithoautotrophy via manganese oxidation.</title>
        <authorList>
            <person name="Yu H."/>
            <person name="Leadbetter J.R."/>
        </authorList>
    </citation>
    <scope>NUCLEOTIDE SEQUENCE [LARGE SCALE GENOMIC DNA]</scope>
    <source>
        <strain evidence="10 11">Mn-1</strain>
    </source>
</reference>
<dbReference type="GO" id="GO:0003755">
    <property type="term" value="F:peptidyl-prolyl cis-trans isomerase activity"/>
    <property type="evidence" value="ECO:0007669"/>
    <property type="project" value="UniProtKB-UniRule"/>
</dbReference>
<sequence>MLFRFIAIVGLGLLSVSVYAADKSDLKTQKDKVSYSIGLDIGRNLKDQSIEVDPKLLSQGIQDAISGKHLLTDEEIQKVMATFQQEMQAKVAAQAKVIGDKNLKEGNAFLDENKKKKGVVTLPSGLQYKIITAGKGKKPKATDTVVTHYRGTLIDGTEFDSSHKRGEPASFPVEGVIPGWTEALQLMPVGSKWQLVVPPSLAYGPRGAGQAIGPNATLVFEVELLSIQEAGKTPQ</sequence>
<dbReference type="EMBL" id="VTOW01000002">
    <property type="protein sequence ID" value="NKE71661.1"/>
    <property type="molecule type" value="Genomic_DNA"/>
</dbReference>
<dbReference type="PANTHER" id="PTHR43811">
    <property type="entry name" value="FKBP-TYPE PEPTIDYL-PROLYL CIS-TRANS ISOMERASE FKPA"/>
    <property type="match status" value="1"/>
</dbReference>
<dbReference type="PRINTS" id="PR01730">
    <property type="entry name" value="INFPOTNTIATR"/>
</dbReference>
<dbReference type="FunFam" id="3.10.50.40:FF:000004">
    <property type="entry name" value="Peptidyl-prolyl cis-trans isomerase"/>
    <property type="match status" value="1"/>
</dbReference>
<gene>
    <name evidence="10" type="ORF">MNODULE_13010</name>
</gene>
<dbReference type="Gene3D" id="1.10.287.460">
    <property type="entry name" value="Peptidyl-prolyl cis-trans isomerase, FKBP-type, N-terminal domain"/>
    <property type="match status" value="1"/>
</dbReference>
<dbReference type="NCBIfam" id="NF008602">
    <property type="entry name" value="PRK11570.1"/>
    <property type="match status" value="1"/>
</dbReference>
<feature type="signal peptide" evidence="8">
    <location>
        <begin position="1"/>
        <end position="20"/>
    </location>
</feature>
<evidence type="ECO:0000256" key="5">
    <source>
        <dbReference type="ARBA" id="ARBA00023235"/>
    </source>
</evidence>
<keyword evidence="11" id="KW-1185">Reference proteome</keyword>
<dbReference type="GO" id="GO:0006457">
    <property type="term" value="P:protein folding"/>
    <property type="evidence" value="ECO:0007669"/>
    <property type="project" value="InterPro"/>
</dbReference>
<keyword evidence="5 6" id="KW-0413">Isomerase</keyword>
<dbReference type="InterPro" id="IPR008104">
    <property type="entry name" value="INFPOTNTIATR"/>
</dbReference>
<comment type="caution">
    <text evidence="10">The sequence shown here is derived from an EMBL/GenBank/DDBJ whole genome shotgun (WGS) entry which is preliminary data.</text>
</comment>
<comment type="similarity">
    <text evidence="2 7">Belongs to the FKBP-type PPIase family.</text>
</comment>
<accession>A0A7X6IBN1</accession>
<dbReference type="InterPro" id="IPR036944">
    <property type="entry name" value="PPIase_FKBP_N_sf"/>
</dbReference>
<evidence type="ECO:0000259" key="9">
    <source>
        <dbReference type="PROSITE" id="PS50059"/>
    </source>
</evidence>
<dbReference type="AlphaFoldDB" id="A0A7X6IBN1"/>
<dbReference type="RefSeq" id="WP_168060501.1">
    <property type="nucleotide sequence ID" value="NZ_VTOW01000002.1"/>
</dbReference>
<evidence type="ECO:0000256" key="3">
    <source>
        <dbReference type="ARBA" id="ARBA00022729"/>
    </source>
</evidence>
<keyword evidence="3 8" id="KW-0732">Signal</keyword>
<dbReference type="Proteomes" id="UP000534783">
    <property type="component" value="Unassembled WGS sequence"/>
</dbReference>